<evidence type="ECO:0000256" key="1">
    <source>
        <dbReference type="ARBA" id="ARBA00022722"/>
    </source>
</evidence>
<dbReference type="InterPro" id="IPR022894">
    <property type="entry name" value="Oligoribonuclease"/>
</dbReference>
<feature type="compositionally biased region" description="Low complexity" evidence="3">
    <location>
        <begin position="12"/>
        <end position="21"/>
    </location>
</feature>
<feature type="compositionally biased region" description="Basic and acidic residues" evidence="3">
    <location>
        <begin position="51"/>
        <end position="71"/>
    </location>
</feature>
<organism evidence="4 5">
    <name type="scientific">Strongylocentrotus purpuratus</name>
    <name type="common">Purple sea urchin</name>
    <dbReference type="NCBI Taxonomy" id="7668"/>
    <lineage>
        <taxon>Eukaryota</taxon>
        <taxon>Metazoa</taxon>
        <taxon>Echinodermata</taxon>
        <taxon>Eleutherozoa</taxon>
        <taxon>Echinozoa</taxon>
        <taxon>Echinoidea</taxon>
        <taxon>Euechinoidea</taxon>
        <taxon>Echinacea</taxon>
        <taxon>Camarodonta</taxon>
        <taxon>Echinidea</taxon>
        <taxon>Strongylocentrotidae</taxon>
        <taxon>Strongylocentrotus</taxon>
    </lineage>
</organism>
<evidence type="ECO:0000313" key="4">
    <source>
        <dbReference type="EnsemblMetazoa" id="XP_011666390"/>
    </source>
</evidence>
<feature type="compositionally biased region" description="Basic and acidic residues" evidence="3">
    <location>
        <begin position="429"/>
        <end position="444"/>
    </location>
</feature>
<dbReference type="InterPro" id="IPR042567">
    <property type="entry name" value="SPIN/Ssty_sf"/>
</dbReference>
<feature type="compositionally biased region" description="Basic and acidic residues" evidence="3">
    <location>
        <begin position="83"/>
        <end position="106"/>
    </location>
</feature>
<dbReference type="OMA" id="KQCVMEL"/>
<dbReference type="PANTHER" id="PTHR11046:SF29">
    <property type="match status" value="1"/>
</dbReference>
<proteinExistence type="predicted"/>
<keyword evidence="5" id="KW-1185">Reference proteome</keyword>
<evidence type="ECO:0000256" key="3">
    <source>
        <dbReference type="SAM" id="MobiDB-lite"/>
    </source>
</evidence>
<dbReference type="InParanoid" id="A0A7M7HM74"/>
<evidence type="ECO:0000313" key="5">
    <source>
        <dbReference type="Proteomes" id="UP000007110"/>
    </source>
</evidence>
<dbReference type="PANTHER" id="PTHR11046">
    <property type="entry name" value="OLIGORIBONUCLEASE, MITOCHONDRIAL"/>
    <property type="match status" value="1"/>
</dbReference>
<name>A0A7M7HM74_STRPU</name>
<dbReference type="Gene3D" id="2.80.10.70">
    <property type="entry name" value="Spindlin/Ssty"/>
    <property type="match status" value="1"/>
</dbReference>
<evidence type="ECO:0000256" key="2">
    <source>
        <dbReference type="SAM" id="Coils"/>
    </source>
</evidence>
<dbReference type="GO" id="GO:0000175">
    <property type="term" value="F:3'-5'-RNA exonuclease activity"/>
    <property type="evidence" value="ECO:0007669"/>
    <property type="project" value="InterPro"/>
</dbReference>
<dbReference type="RefSeq" id="XP_011666390.2">
    <property type="nucleotide sequence ID" value="XM_011668088.2"/>
</dbReference>
<feature type="compositionally biased region" description="Polar residues" evidence="3">
    <location>
        <begin position="107"/>
        <end position="118"/>
    </location>
</feature>
<reference evidence="4" key="2">
    <citation type="submission" date="2021-01" db="UniProtKB">
        <authorList>
            <consortium name="EnsemblMetazoa"/>
        </authorList>
    </citation>
    <scope>IDENTIFICATION</scope>
</reference>
<keyword evidence="2" id="KW-0175">Coiled coil</keyword>
<keyword evidence="1" id="KW-0378">Hydrolase</keyword>
<feature type="region of interest" description="Disordered" evidence="3">
    <location>
        <begin position="1171"/>
        <end position="1190"/>
    </location>
</feature>
<dbReference type="FunFam" id="2.80.10.70:FF:000005">
    <property type="entry name" value="Uncharacterized protein"/>
    <property type="match status" value="1"/>
</dbReference>
<sequence>MEKHDDRIDSPSTSTGTGTVVHPAPSPTSEGSSESSEIRDSGRSIALESRPATDHHRDAAETMPPVHHDTTDTDLSYLPSTSKDSEPSLHIEDQLRDLESKVDTPDRGSSSSLLQETPQPVPHPAAEPDSDVSSQQALKSIGPYLSAAAIDKTSLQASHIPTIAEMKNGHVVELFMYMTKTLKCLQKEVAEKVVQISGQSEVNSHIVSSYISPLITEYKRIKKNKKGQHLATSLATLFDKEFLVVRSRKLRAPDTPKKKKLREDLKSLKKEAKGVKRKLKERESELSAVAPVISEKVALEEQLLEARREETCFRQEYQDLQANLNELQIKYDETICKLERIAATFDPTKDALEAYKRHFQETRRDLEKTEQKLLRVKDQQGSSNVRNLNKKLKRRDATVDKMQKEAIQMQSTVQELKEETDATSSQLRETTRALDKLKDSLEKSSKKKRSTYKRLWSSKRRQSALKVNVDLEGQDDIAALEERIQFLEEKNKELHQLIALVEDPEIETFENGKYSNSIRLTIMELLSSNVSLSKVDTVIRTVLRNLVGKEVSRLPSMGTKSRILVEARHLANVEVVTAMNACRPEDAVGNCIHGDGTTKFHRKYQNFQVTLPDGTSRTMGLSEMAGGDTSAVFESFQERVKELAESISSDDPATTSDITNRMITTIKSTMTDQGPTMPQFSEKIRTLKEELLPHVVSNWDGLTEDDKSTCQQFATFYCKMHPIINFAEEVDKVLKAYEDIAGGGKSTHVLQTAESGARRLVRTSSKAFHHRGCDKSGVEDSFTAYLDNQYDSPNRLVDYIGNRANILFEGAAATYFHIPHIFSFVSMLPDPNNLLQAVAEDSQDRIVEAEVKALGITHQIVTQPLWTAVKTAPNILSLNSTLHELQLKLTTWKEDATPMLAGLSAFANIPAVNDELHDRLFEEERDPEKHAMCIQALELISCAILQILERQCHDNLPGGKFWNPDKATETSFSNVPSTNMIGERDFALLDMLVRQKPSARTSSLEALIMWTNNKTSTWLHNLPQGKQAELLEEARSRAPAMMKKFKERTRDLKKEKWRLLEEKQKKKQQKDQRQVSERANLVEGVMTQGGMWKNKEQIEVELAKMDGEDDETVRRAIFQQLNFYQKVLQVKAPRREMFQLTTTVDGRKKVFNKEEMQIHLIEIVEANNLDSSTNRDKPTTSRTFTDPTERNTNFHDLKGKLFEKMEGEKRKKAIKLSKERLDQLLQHPEQLVGKNVEHKCWNDNKTEAKWYKGIVTKLKKAHVNALKTEFSVCYEGEGGLMDDEEWDFDLLNDLKKNDLIVH</sequence>
<reference evidence="5" key="1">
    <citation type="submission" date="2015-02" db="EMBL/GenBank/DDBJ databases">
        <title>Genome sequencing for Strongylocentrotus purpuratus.</title>
        <authorList>
            <person name="Murali S."/>
            <person name="Liu Y."/>
            <person name="Vee V."/>
            <person name="English A."/>
            <person name="Wang M."/>
            <person name="Skinner E."/>
            <person name="Han Y."/>
            <person name="Muzny D.M."/>
            <person name="Worley K.C."/>
            <person name="Gibbs R.A."/>
        </authorList>
    </citation>
    <scope>NUCLEOTIDE SEQUENCE</scope>
</reference>
<dbReference type="Proteomes" id="UP000007110">
    <property type="component" value="Unassembled WGS sequence"/>
</dbReference>
<dbReference type="OrthoDB" id="8644426at2759"/>
<feature type="region of interest" description="Disordered" evidence="3">
    <location>
        <begin position="411"/>
        <end position="445"/>
    </location>
</feature>
<dbReference type="EnsemblMetazoa" id="XM_011668088">
    <property type="protein sequence ID" value="XP_011666390"/>
    <property type="gene ID" value="LOC105439273"/>
</dbReference>
<feature type="coiled-coil region" evidence="2">
    <location>
        <begin position="1042"/>
        <end position="1072"/>
    </location>
</feature>
<keyword evidence="1" id="KW-0540">Nuclease</keyword>
<dbReference type="KEGG" id="spu:105439273"/>
<accession>A0A7M7HM74</accession>
<dbReference type="GeneID" id="105439273"/>
<protein>
    <submittedName>
        <fullName evidence="4">Uncharacterized protein</fullName>
    </submittedName>
</protein>
<feature type="region of interest" description="Disordered" evidence="3">
    <location>
        <begin position="1"/>
        <end position="136"/>
    </location>
</feature>